<dbReference type="AlphaFoldDB" id="A0A1X0WDR2"/>
<dbReference type="Proteomes" id="UP000192536">
    <property type="component" value="Unassembled WGS sequence"/>
</dbReference>
<organism evidence="2 3">
    <name type="scientific">Rouxiella badensis</name>
    <dbReference type="NCBI Taxonomy" id="1646377"/>
    <lineage>
        <taxon>Bacteria</taxon>
        <taxon>Pseudomonadati</taxon>
        <taxon>Pseudomonadota</taxon>
        <taxon>Gammaproteobacteria</taxon>
        <taxon>Enterobacterales</taxon>
        <taxon>Yersiniaceae</taxon>
        <taxon>Rouxiella</taxon>
    </lineage>
</organism>
<sequence>MFLYTAVIVIANIATMMIIIAKKGINDFMVRIEFTDCQLRMLRLLVEISLRAMIMPVRQNIRLLPIDSIWAF</sequence>
<dbReference type="EMBL" id="MRWE01000022">
    <property type="protein sequence ID" value="ORJ24853.1"/>
    <property type="molecule type" value="Genomic_DNA"/>
</dbReference>
<gene>
    <name evidence="2" type="ORF">BS640_13665</name>
</gene>
<evidence type="ECO:0000313" key="2">
    <source>
        <dbReference type="EMBL" id="ORJ24853.1"/>
    </source>
</evidence>
<keyword evidence="3" id="KW-1185">Reference proteome</keyword>
<keyword evidence="1" id="KW-1133">Transmembrane helix</keyword>
<accession>A0A1X0WDR2</accession>
<evidence type="ECO:0000313" key="3">
    <source>
        <dbReference type="Proteomes" id="UP000192536"/>
    </source>
</evidence>
<proteinExistence type="predicted"/>
<protein>
    <submittedName>
        <fullName evidence="2">Uncharacterized protein</fullName>
    </submittedName>
</protein>
<reference evidence="2 3" key="1">
    <citation type="journal article" date="2017" name="Int. J. Syst. Evol. Microbiol.">
        <title>Rouxiella badensis sp. nov. and Rouxiella silvae sp. nov. isolated from peat bog soil in Germany and emendation of the genus description.</title>
        <authorList>
            <person name="Le Fleche-Mateos A."/>
            <person name="Kugler J.H."/>
            <person name="Hansen S.H."/>
            <person name="Syldatk C."/>
            <person name="Hausmann R."/>
            <person name="Lomprez F."/>
            <person name="Vandenbogaert M."/>
            <person name="Manuguerra J.C."/>
            <person name="Grimont P.A."/>
        </authorList>
    </citation>
    <scope>NUCLEOTIDE SEQUENCE [LARGE SCALE GENOMIC DNA]</scope>
    <source>
        <strain evidence="2 3">DSM 100043</strain>
    </source>
</reference>
<name>A0A1X0WDR2_9GAMM</name>
<feature type="transmembrane region" description="Helical" evidence="1">
    <location>
        <begin position="6"/>
        <end position="25"/>
    </location>
</feature>
<keyword evidence="1" id="KW-0472">Membrane</keyword>
<evidence type="ECO:0000256" key="1">
    <source>
        <dbReference type="SAM" id="Phobius"/>
    </source>
</evidence>
<keyword evidence="1" id="KW-0812">Transmembrane</keyword>
<comment type="caution">
    <text evidence="2">The sequence shown here is derived from an EMBL/GenBank/DDBJ whole genome shotgun (WGS) entry which is preliminary data.</text>
</comment>